<dbReference type="RefSeq" id="WP_379933825.1">
    <property type="nucleotide sequence ID" value="NZ_JBHTHY010000006.1"/>
</dbReference>
<accession>A0ABW3B4H4</accession>
<reference evidence="2" key="1">
    <citation type="journal article" date="2019" name="Int. J. Syst. Evol. Microbiol.">
        <title>The Global Catalogue of Microorganisms (GCM) 10K type strain sequencing project: providing services to taxonomists for standard genome sequencing and annotation.</title>
        <authorList>
            <consortium name="The Broad Institute Genomics Platform"/>
            <consortium name="The Broad Institute Genome Sequencing Center for Infectious Disease"/>
            <person name="Wu L."/>
            <person name="Ma J."/>
        </authorList>
    </citation>
    <scope>NUCLEOTIDE SEQUENCE [LARGE SCALE GENOMIC DNA]</scope>
    <source>
        <strain evidence="2">CCUG 61948</strain>
    </source>
</reference>
<name>A0ABW3B4H4_9FLAO</name>
<evidence type="ECO:0000313" key="2">
    <source>
        <dbReference type="Proteomes" id="UP001597012"/>
    </source>
</evidence>
<gene>
    <name evidence="1" type="ORF">ACFQZJ_08455</name>
</gene>
<protein>
    <submittedName>
        <fullName evidence="1">Uncharacterized protein</fullName>
    </submittedName>
</protein>
<organism evidence="1 2">
    <name type="scientific">Maribacter chungangensis</name>
    <dbReference type="NCBI Taxonomy" id="1069117"/>
    <lineage>
        <taxon>Bacteria</taxon>
        <taxon>Pseudomonadati</taxon>
        <taxon>Bacteroidota</taxon>
        <taxon>Flavobacteriia</taxon>
        <taxon>Flavobacteriales</taxon>
        <taxon>Flavobacteriaceae</taxon>
        <taxon>Maribacter</taxon>
    </lineage>
</organism>
<sequence length="211" mass="25107">MFGQKEKTDLTNFFTKSEIEDLNLIADFFQTELCGNADWTKFGSCIAESKEDLADWKQNYLEKKISWRKHKKLYSEISDSTFNKIWSLCKTWRTIEPKYEYNSLCFGQNKKFIGFVNFLAESNPSLKGYGDKLETVGRFTRTDEILYNLHNFPDETDLDDRGVQILLAIHFLTENDQAKRDKKVIRLEKRDLKKRERDYKRKRKKTLPNKT</sequence>
<dbReference type="Proteomes" id="UP001597012">
    <property type="component" value="Unassembled WGS sequence"/>
</dbReference>
<proteinExistence type="predicted"/>
<keyword evidence="2" id="KW-1185">Reference proteome</keyword>
<dbReference type="EMBL" id="JBHTHY010000006">
    <property type="protein sequence ID" value="MFD0797489.1"/>
    <property type="molecule type" value="Genomic_DNA"/>
</dbReference>
<evidence type="ECO:0000313" key="1">
    <source>
        <dbReference type="EMBL" id="MFD0797489.1"/>
    </source>
</evidence>
<comment type="caution">
    <text evidence="1">The sequence shown here is derived from an EMBL/GenBank/DDBJ whole genome shotgun (WGS) entry which is preliminary data.</text>
</comment>